<reference evidence="1 2" key="1">
    <citation type="submission" date="2019-02" db="EMBL/GenBank/DDBJ databases">
        <title>Kribbella capetownensis sp. nov. and Kribbella speibonae sp. nov., isolated from soil.</title>
        <authorList>
            <person name="Curtis S.M."/>
            <person name="Norton I."/>
            <person name="Everest G.J."/>
            <person name="Meyers P.R."/>
        </authorList>
    </citation>
    <scope>NUCLEOTIDE SEQUENCE [LARGE SCALE GENOMIC DNA]</scope>
    <source>
        <strain evidence="1 2">SK5</strain>
    </source>
</reference>
<comment type="caution">
    <text evidence="1">The sequence shown here is derived from an EMBL/GenBank/DDBJ whole genome shotgun (WGS) entry which is preliminary data.</text>
</comment>
<name>A0ABY2ADX6_9ACTN</name>
<dbReference type="Pfam" id="PF20120">
    <property type="entry name" value="DUF6510"/>
    <property type="match status" value="1"/>
</dbReference>
<proteinExistence type="predicted"/>
<evidence type="ECO:0000313" key="1">
    <source>
        <dbReference type="EMBL" id="TCC26836.1"/>
    </source>
</evidence>
<dbReference type="Proteomes" id="UP000292385">
    <property type="component" value="Unassembled WGS sequence"/>
</dbReference>
<dbReference type="RefSeq" id="WP_131459489.1">
    <property type="nucleotide sequence ID" value="NZ_SJJY01000001.1"/>
</dbReference>
<sequence length="87" mass="8806">MMTTLDGNSIAGTLHELFGAEMTAAVGTCAGCGSHEPLAALRVYADAPGVVARCSLCESLLLVVVEKKGMACIDLSGFSALDPAPAH</sequence>
<organism evidence="1 2">
    <name type="scientific">Kribbella speibonae</name>
    <dbReference type="NCBI Taxonomy" id="1572660"/>
    <lineage>
        <taxon>Bacteria</taxon>
        <taxon>Bacillati</taxon>
        <taxon>Actinomycetota</taxon>
        <taxon>Actinomycetes</taxon>
        <taxon>Propionibacteriales</taxon>
        <taxon>Kribbellaceae</taxon>
        <taxon>Kribbella</taxon>
    </lineage>
</organism>
<evidence type="ECO:0000313" key="2">
    <source>
        <dbReference type="Proteomes" id="UP000292385"/>
    </source>
</evidence>
<keyword evidence="2" id="KW-1185">Reference proteome</keyword>
<dbReference type="InterPro" id="IPR045423">
    <property type="entry name" value="DUF6510"/>
</dbReference>
<dbReference type="EMBL" id="SJJY01000001">
    <property type="protein sequence ID" value="TCC26836.1"/>
    <property type="molecule type" value="Genomic_DNA"/>
</dbReference>
<gene>
    <name evidence="1" type="ORF">E0H58_02135</name>
</gene>
<accession>A0ABY2ADX6</accession>
<protein>
    <submittedName>
        <fullName evidence="1">Uncharacterized protein</fullName>
    </submittedName>
</protein>